<keyword evidence="1" id="KW-1133">Transmembrane helix</keyword>
<accession>A0AAU9UE06</accession>
<evidence type="ECO:0008006" key="4">
    <source>
        <dbReference type="Google" id="ProtNLM"/>
    </source>
</evidence>
<dbReference type="Proteomes" id="UP001153954">
    <property type="component" value="Unassembled WGS sequence"/>
</dbReference>
<feature type="transmembrane region" description="Helical" evidence="1">
    <location>
        <begin position="130"/>
        <end position="150"/>
    </location>
</feature>
<dbReference type="EMBL" id="CAKOGL010000017">
    <property type="protein sequence ID" value="CAH2097212.1"/>
    <property type="molecule type" value="Genomic_DNA"/>
</dbReference>
<comment type="caution">
    <text evidence="2">The sequence shown here is derived from an EMBL/GenBank/DDBJ whole genome shotgun (WGS) entry which is preliminary data.</text>
</comment>
<organism evidence="2 3">
    <name type="scientific">Euphydryas editha</name>
    <name type="common">Edith's checkerspot</name>
    <dbReference type="NCBI Taxonomy" id="104508"/>
    <lineage>
        <taxon>Eukaryota</taxon>
        <taxon>Metazoa</taxon>
        <taxon>Ecdysozoa</taxon>
        <taxon>Arthropoda</taxon>
        <taxon>Hexapoda</taxon>
        <taxon>Insecta</taxon>
        <taxon>Pterygota</taxon>
        <taxon>Neoptera</taxon>
        <taxon>Endopterygota</taxon>
        <taxon>Lepidoptera</taxon>
        <taxon>Glossata</taxon>
        <taxon>Ditrysia</taxon>
        <taxon>Papilionoidea</taxon>
        <taxon>Nymphalidae</taxon>
        <taxon>Nymphalinae</taxon>
        <taxon>Euphydryas</taxon>
    </lineage>
</organism>
<feature type="transmembrane region" description="Helical" evidence="1">
    <location>
        <begin position="12"/>
        <end position="38"/>
    </location>
</feature>
<feature type="transmembrane region" description="Helical" evidence="1">
    <location>
        <begin position="100"/>
        <end position="124"/>
    </location>
</feature>
<protein>
    <recommendedName>
        <fullName evidence="4">NADH dehydrogenase subunit 6</fullName>
    </recommendedName>
</protein>
<feature type="transmembrane region" description="Helical" evidence="1">
    <location>
        <begin position="65"/>
        <end position="88"/>
    </location>
</feature>
<evidence type="ECO:0000313" key="3">
    <source>
        <dbReference type="Proteomes" id="UP001153954"/>
    </source>
</evidence>
<keyword evidence="1" id="KW-0812">Transmembrane</keyword>
<evidence type="ECO:0000256" key="1">
    <source>
        <dbReference type="SAM" id="Phobius"/>
    </source>
</evidence>
<reference evidence="2" key="1">
    <citation type="submission" date="2022-03" db="EMBL/GenBank/DDBJ databases">
        <authorList>
            <person name="Tunstrom K."/>
        </authorList>
    </citation>
    <scope>NUCLEOTIDE SEQUENCE</scope>
</reference>
<keyword evidence="3" id="KW-1185">Reference proteome</keyword>
<sequence length="169" mass="18562">MKFMDRLPTVISCCFCCFLRAGTVMIAVFSFISGLILAPNVSHVKGFWSMDPVLSYYSAATEHTIQIILGAVSIMLCVVSVLLLIGAICNMPILILIYQWGAVVYSGTVFLLLFILAVLCFFVHRDCVIAGGALCGLMFCEVLVTVYFLIVSNSLRMSLKFLSSDEAIF</sequence>
<proteinExistence type="predicted"/>
<keyword evidence="1" id="KW-0472">Membrane</keyword>
<evidence type="ECO:0000313" key="2">
    <source>
        <dbReference type="EMBL" id="CAH2097212.1"/>
    </source>
</evidence>
<gene>
    <name evidence="2" type="ORF">EEDITHA_LOCUS12464</name>
</gene>
<name>A0AAU9UE06_EUPED</name>
<dbReference type="AlphaFoldDB" id="A0AAU9UE06"/>